<evidence type="ECO:0000313" key="7">
    <source>
        <dbReference type="EMBL" id="EAY21584.1"/>
    </source>
</evidence>
<evidence type="ECO:0000256" key="1">
    <source>
        <dbReference type="ARBA" id="ARBA00001936"/>
    </source>
</evidence>
<keyword evidence="3" id="KW-0479">Metal-binding</keyword>
<dbReference type="AlphaFoldDB" id="A2DDA5"/>
<accession>A2DDA5</accession>
<dbReference type="OrthoDB" id="4215474at2759"/>
<dbReference type="Gene3D" id="3.90.230.10">
    <property type="entry name" value="Creatinase/methionine aminopeptidase superfamily"/>
    <property type="match status" value="1"/>
</dbReference>
<dbReference type="GO" id="GO:0030145">
    <property type="term" value="F:manganese ion binding"/>
    <property type="evidence" value="ECO:0007669"/>
    <property type="project" value="InterPro"/>
</dbReference>
<feature type="domain" description="Aminopeptidase P N-terminal" evidence="6">
    <location>
        <begin position="2"/>
        <end position="137"/>
    </location>
</feature>
<dbReference type="PANTHER" id="PTHR43226:SF4">
    <property type="entry name" value="XAA-PRO AMINOPEPTIDASE 3"/>
    <property type="match status" value="1"/>
</dbReference>
<dbReference type="Pfam" id="PF00557">
    <property type="entry name" value="Peptidase_M24"/>
    <property type="match status" value="1"/>
</dbReference>
<evidence type="ECO:0000259" key="6">
    <source>
        <dbReference type="SMART" id="SM01011"/>
    </source>
</evidence>
<dbReference type="Proteomes" id="UP000001542">
    <property type="component" value="Unassembled WGS sequence"/>
</dbReference>
<dbReference type="SMR" id="A2DDA5"/>
<evidence type="ECO:0000256" key="3">
    <source>
        <dbReference type="ARBA" id="ARBA00022723"/>
    </source>
</evidence>
<reference evidence="7" key="1">
    <citation type="submission" date="2006-10" db="EMBL/GenBank/DDBJ databases">
        <authorList>
            <person name="Amadeo P."/>
            <person name="Zhao Q."/>
            <person name="Wortman J."/>
            <person name="Fraser-Liggett C."/>
            <person name="Carlton J."/>
        </authorList>
    </citation>
    <scope>NUCLEOTIDE SEQUENCE</scope>
    <source>
        <strain evidence="7">G3</strain>
    </source>
</reference>
<dbReference type="InterPro" id="IPR029149">
    <property type="entry name" value="Creatin/AminoP/Spt16_N"/>
</dbReference>
<protein>
    <submittedName>
        <fullName evidence="7">Clan MG, familly M24, aminopeptidase P-like metallopeptidase</fullName>
    </submittedName>
</protein>
<evidence type="ECO:0000313" key="8">
    <source>
        <dbReference type="Proteomes" id="UP000001542"/>
    </source>
</evidence>
<dbReference type="PANTHER" id="PTHR43226">
    <property type="entry name" value="XAA-PRO AMINOPEPTIDASE 3"/>
    <property type="match status" value="1"/>
</dbReference>
<dbReference type="Gene3D" id="3.40.350.10">
    <property type="entry name" value="Creatinase/prolidase N-terminal domain"/>
    <property type="match status" value="1"/>
</dbReference>
<dbReference type="InterPro" id="IPR036005">
    <property type="entry name" value="Creatinase/aminopeptidase-like"/>
</dbReference>
<dbReference type="STRING" id="5722.A2DDA5"/>
<dbReference type="eggNOG" id="KOG2414">
    <property type="taxonomic scope" value="Eukaryota"/>
</dbReference>
<dbReference type="GO" id="GO:0005739">
    <property type="term" value="C:mitochondrion"/>
    <property type="evidence" value="ECO:0000318"/>
    <property type="project" value="GO_Central"/>
</dbReference>
<dbReference type="VEuPathDB" id="TrichDB:TVAG_013490"/>
<dbReference type="FunCoup" id="A2DDA5">
    <property type="interactions" value="204"/>
</dbReference>
<evidence type="ECO:0000256" key="5">
    <source>
        <dbReference type="ARBA" id="ARBA00023211"/>
    </source>
</evidence>
<keyword evidence="5" id="KW-0464">Manganese</keyword>
<comment type="cofactor">
    <cofactor evidence="1">
        <name>Mn(2+)</name>
        <dbReference type="ChEBI" id="CHEBI:29035"/>
    </cofactor>
</comment>
<keyword evidence="7" id="KW-0645">Protease</keyword>
<dbReference type="GO" id="GO:0070006">
    <property type="term" value="F:metalloaminopeptidase activity"/>
    <property type="evidence" value="ECO:0007669"/>
    <property type="project" value="InterPro"/>
</dbReference>
<dbReference type="RefSeq" id="XP_001582570.1">
    <property type="nucleotide sequence ID" value="XM_001582520.1"/>
</dbReference>
<sequence>MFSASEYLERRAKLLDLIPDKYATVIVYGREIMKRIPTIPYKFSQSSDLLYLTGYDRPSGILALTKRAGQYDSYLFLPPKDKEAERWEGFRTAFDVAKSMSGVQHVLSADQFQDWVSKNLIKYKTCYTSSPDGRQVTKDDRLLRSYIDNLRIIKDEKEKKCMMKACEITHNAIINTLPIIKPGIREGLIDSTWRNECMKEGATGFAFEPITAVGKNALGVHYQGKDTVVSDGTFVVLDGGAEFHHYCADFARTKRVGKVPKEHTDLLLMINDIKDDIVQKAKAGDFLNLDHIHVENHKMIARVLRKFGIKTGLSEMRELCPDPTCHWIGLDVFDTPTVPTDKSLEAGNAFTISQAIYFDPANRNVPDVFKGIGVRFENTVMYE</sequence>
<dbReference type="EMBL" id="DS113189">
    <property type="protein sequence ID" value="EAY21584.1"/>
    <property type="molecule type" value="Genomic_DNA"/>
</dbReference>
<name>A2DDA5_TRIV3</name>
<organism evidence="7 8">
    <name type="scientific">Trichomonas vaginalis (strain ATCC PRA-98 / G3)</name>
    <dbReference type="NCBI Taxonomy" id="412133"/>
    <lineage>
        <taxon>Eukaryota</taxon>
        <taxon>Metamonada</taxon>
        <taxon>Parabasalia</taxon>
        <taxon>Trichomonadida</taxon>
        <taxon>Trichomonadidae</taxon>
        <taxon>Trichomonas</taxon>
    </lineage>
</organism>
<dbReference type="GO" id="GO:0006508">
    <property type="term" value="P:proteolysis"/>
    <property type="evidence" value="ECO:0000318"/>
    <property type="project" value="GO_Central"/>
</dbReference>
<keyword evidence="8" id="KW-1185">Reference proteome</keyword>
<evidence type="ECO:0000256" key="2">
    <source>
        <dbReference type="ARBA" id="ARBA00008766"/>
    </source>
</evidence>
<dbReference type="SUPFAM" id="SSF55920">
    <property type="entry name" value="Creatinase/aminopeptidase"/>
    <property type="match status" value="1"/>
</dbReference>
<dbReference type="VEuPathDB" id="TrichDB:TVAGG3_0986850"/>
<dbReference type="OMA" id="DSYFWYL"/>
<dbReference type="Pfam" id="PF05195">
    <property type="entry name" value="AMP_N"/>
    <property type="match status" value="1"/>
</dbReference>
<evidence type="ECO:0000256" key="4">
    <source>
        <dbReference type="ARBA" id="ARBA00022801"/>
    </source>
</evidence>
<dbReference type="InterPro" id="IPR052433">
    <property type="entry name" value="X-Pro_dipept-like"/>
</dbReference>
<reference evidence="7" key="2">
    <citation type="journal article" date="2007" name="Science">
        <title>Draft genome sequence of the sexually transmitted pathogen Trichomonas vaginalis.</title>
        <authorList>
            <person name="Carlton J.M."/>
            <person name="Hirt R.P."/>
            <person name="Silva J.C."/>
            <person name="Delcher A.L."/>
            <person name="Schatz M."/>
            <person name="Zhao Q."/>
            <person name="Wortman J.R."/>
            <person name="Bidwell S.L."/>
            <person name="Alsmark U.C.M."/>
            <person name="Besteiro S."/>
            <person name="Sicheritz-Ponten T."/>
            <person name="Noel C.J."/>
            <person name="Dacks J.B."/>
            <person name="Foster P.G."/>
            <person name="Simillion C."/>
            <person name="Van de Peer Y."/>
            <person name="Miranda-Saavedra D."/>
            <person name="Barton G.J."/>
            <person name="Westrop G.D."/>
            <person name="Mueller S."/>
            <person name="Dessi D."/>
            <person name="Fiori P.L."/>
            <person name="Ren Q."/>
            <person name="Paulsen I."/>
            <person name="Zhang H."/>
            <person name="Bastida-Corcuera F.D."/>
            <person name="Simoes-Barbosa A."/>
            <person name="Brown M.T."/>
            <person name="Hayes R.D."/>
            <person name="Mukherjee M."/>
            <person name="Okumura C.Y."/>
            <person name="Schneider R."/>
            <person name="Smith A.J."/>
            <person name="Vanacova S."/>
            <person name="Villalvazo M."/>
            <person name="Haas B.J."/>
            <person name="Pertea M."/>
            <person name="Feldblyum T.V."/>
            <person name="Utterback T.R."/>
            <person name="Shu C.L."/>
            <person name="Osoegawa K."/>
            <person name="de Jong P.J."/>
            <person name="Hrdy I."/>
            <person name="Horvathova L."/>
            <person name="Zubacova Z."/>
            <person name="Dolezal P."/>
            <person name="Malik S.B."/>
            <person name="Logsdon J.M. Jr."/>
            <person name="Henze K."/>
            <person name="Gupta A."/>
            <person name="Wang C.C."/>
            <person name="Dunne R.L."/>
            <person name="Upcroft J.A."/>
            <person name="Upcroft P."/>
            <person name="White O."/>
            <person name="Salzberg S.L."/>
            <person name="Tang P."/>
            <person name="Chiu C.-H."/>
            <person name="Lee Y.-S."/>
            <person name="Embley T.M."/>
            <person name="Coombs G.H."/>
            <person name="Mottram J.C."/>
            <person name="Tachezy J."/>
            <person name="Fraser-Liggett C.M."/>
            <person name="Johnson P.J."/>
        </authorList>
    </citation>
    <scope>NUCLEOTIDE SEQUENCE [LARGE SCALE GENOMIC DNA]</scope>
    <source>
        <strain evidence="7">G3</strain>
    </source>
</reference>
<dbReference type="InParanoid" id="A2DDA5"/>
<dbReference type="InterPro" id="IPR007865">
    <property type="entry name" value="Aminopep_P_N"/>
</dbReference>
<dbReference type="SUPFAM" id="SSF53092">
    <property type="entry name" value="Creatinase/prolidase N-terminal domain"/>
    <property type="match status" value="1"/>
</dbReference>
<proteinExistence type="inferred from homology"/>
<dbReference type="SMART" id="SM01011">
    <property type="entry name" value="AMP_N"/>
    <property type="match status" value="1"/>
</dbReference>
<keyword evidence="7" id="KW-0031">Aminopeptidase</keyword>
<dbReference type="GO" id="GO:0004177">
    <property type="term" value="F:aminopeptidase activity"/>
    <property type="evidence" value="ECO:0000318"/>
    <property type="project" value="GO_Central"/>
</dbReference>
<gene>
    <name evidence="7" type="ORF">TVAG_013490</name>
</gene>
<dbReference type="KEGG" id="tva:5467134"/>
<keyword evidence="4" id="KW-0378">Hydrolase</keyword>
<comment type="similarity">
    <text evidence="2">Belongs to the peptidase M24B family.</text>
</comment>
<dbReference type="InterPro" id="IPR000994">
    <property type="entry name" value="Pept_M24"/>
</dbReference>